<keyword evidence="1" id="KW-0732">Signal</keyword>
<feature type="domain" description="Nucleoside phosphorylase" evidence="2">
    <location>
        <begin position="56"/>
        <end position="334"/>
    </location>
</feature>
<accession>A0ABM4AFZ7</accession>
<dbReference type="PANTHER" id="PTHR21234:SF30">
    <property type="entry name" value="PHOSPHORYLASE SUPERFAMILY PROTEIN"/>
    <property type="match status" value="1"/>
</dbReference>
<dbReference type="RefSeq" id="XP_060675649.1">
    <property type="nucleotide sequence ID" value="XM_060819666.1"/>
</dbReference>
<evidence type="ECO:0000313" key="3">
    <source>
        <dbReference type="Proteomes" id="UP001652623"/>
    </source>
</evidence>
<dbReference type="InterPro" id="IPR000845">
    <property type="entry name" value="Nucleoside_phosphorylase_d"/>
</dbReference>
<dbReference type="InterPro" id="IPR035994">
    <property type="entry name" value="Nucleoside_phosphorylase_sf"/>
</dbReference>
<proteinExistence type="predicted"/>
<dbReference type="CDD" id="cd09008">
    <property type="entry name" value="MTAN"/>
    <property type="match status" value="1"/>
</dbReference>
<keyword evidence="3" id="KW-1185">Reference proteome</keyword>
<evidence type="ECO:0000256" key="1">
    <source>
        <dbReference type="SAM" id="SignalP"/>
    </source>
</evidence>
<feature type="signal peptide" evidence="1">
    <location>
        <begin position="1"/>
        <end position="25"/>
    </location>
</feature>
<evidence type="ECO:0000313" key="4">
    <source>
        <dbReference type="RefSeq" id="XP_060675649.1"/>
    </source>
</evidence>
<name>A0ABM4AFZ7_ZIZJJ</name>
<organism evidence="3 4">
    <name type="scientific">Ziziphus jujuba</name>
    <name type="common">Chinese jujube</name>
    <name type="synonym">Ziziphus sativa</name>
    <dbReference type="NCBI Taxonomy" id="326968"/>
    <lineage>
        <taxon>Eukaryota</taxon>
        <taxon>Viridiplantae</taxon>
        <taxon>Streptophyta</taxon>
        <taxon>Embryophyta</taxon>
        <taxon>Tracheophyta</taxon>
        <taxon>Spermatophyta</taxon>
        <taxon>Magnoliopsida</taxon>
        <taxon>eudicotyledons</taxon>
        <taxon>Gunneridae</taxon>
        <taxon>Pentapetalae</taxon>
        <taxon>rosids</taxon>
        <taxon>fabids</taxon>
        <taxon>Rosales</taxon>
        <taxon>Rhamnaceae</taxon>
        <taxon>Paliureae</taxon>
        <taxon>Ziziphus</taxon>
    </lineage>
</organism>
<feature type="chain" id="PRO_5047277215" evidence="1">
    <location>
        <begin position="26"/>
        <end position="338"/>
    </location>
</feature>
<dbReference type="Pfam" id="PF01048">
    <property type="entry name" value="PNP_UDP_1"/>
    <property type="match status" value="1"/>
</dbReference>
<protein>
    <submittedName>
        <fullName evidence="4">Bark storage protein A</fullName>
    </submittedName>
</protein>
<evidence type="ECO:0000259" key="2">
    <source>
        <dbReference type="Pfam" id="PF01048"/>
    </source>
</evidence>
<dbReference type="GeneID" id="107408984"/>
<gene>
    <name evidence="4" type="primary">LOC107408984</name>
</gene>
<dbReference type="Proteomes" id="UP001652623">
    <property type="component" value="Chromosome 8"/>
</dbReference>
<reference evidence="4" key="1">
    <citation type="submission" date="2025-08" db="UniProtKB">
        <authorList>
            <consortium name="RefSeq"/>
        </authorList>
    </citation>
    <scope>IDENTIFICATION</scope>
    <source>
        <tissue evidence="4">Seedling</tissue>
    </source>
</reference>
<dbReference type="SUPFAM" id="SSF53167">
    <property type="entry name" value="Purine and uridine phosphorylases"/>
    <property type="match status" value="1"/>
</dbReference>
<sequence>MDPEKFAKYCLSIVVLISLVVVVNASSLPSSRRSKYEILKQINRNGPYIGLITVYAPEETAFFGNGAFKPNPNHPFVDLSGRRFKIGKVHDKKVIYVRCGIGMVNAAAATQQMVDLFNVAGIVHFGIAGNVNNSMSIGDVSIPKQLADTGLWDWVNPNGTLDSTDVAHLEIETYNVPKGGENLLGSIGYMQEQFFSASGKPNVSQPLFWIHVNQQWLQVASKLERMDNLLERCVNSSLCLPEKPKVVVGLRGATANIFVDNAAYRDYLFNTFHISSNDMESAAVVMTSVSNGFPVIVIRGLSDLAGGQSGQNGIQTFGSLAARNTANVVVQFLKELKT</sequence>
<dbReference type="Gene3D" id="3.40.50.1580">
    <property type="entry name" value="Nucleoside phosphorylase domain"/>
    <property type="match status" value="1"/>
</dbReference>
<dbReference type="PANTHER" id="PTHR21234">
    <property type="entry name" value="PURINE NUCLEOSIDE PHOSPHORYLASE"/>
    <property type="match status" value="1"/>
</dbReference>